<feature type="transmembrane region" description="Helical" evidence="8">
    <location>
        <begin position="316"/>
        <end position="341"/>
    </location>
</feature>
<feature type="transmembrane region" description="Helical" evidence="8">
    <location>
        <begin position="286"/>
        <end position="304"/>
    </location>
</feature>
<protein>
    <submittedName>
        <fullName evidence="9">Cation:dicarboxylase symporter family transporter</fullName>
    </submittedName>
</protein>
<evidence type="ECO:0000256" key="1">
    <source>
        <dbReference type="ARBA" id="ARBA00004651"/>
    </source>
</evidence>
<dbReference type="PRINTS" id="PR00173">
    <property type="entry name" value="EDTRNSPORT"/>
</dbReference>
<feature type="transmembrane region" description="Helical" evidence="8">
    <location>
        <begin position="222"/>
        <end position="247"/>
    </location>
</feature>
<proteinExistence type="predicted"/>
<comment type="subcellular location">
    <subcellularLocation>
        <location evidence="1">Cell membrane</location>
        <topology evidence="1">Multi-pass membrane protein</topology>
    </subcellularLocation>
</comment>
<dbReference type="SUPFAM" id="SSF118215">
    <property type="entry name" value="Proton glutamate symport protein"/>
    <property type="match status" value="1"/>
</dbReference>
<evidence type="ECO:0000256" key="3">
    <source>
        <dbReference type="ARBA" id="ARBA00022475"/>
    </source>
</evidence>
<evidence type="ECO:0000256" key="4">
    <source>
        <dbReference type="ARBA" id="ARBA00022692"/>
    </source>
</evidence>
<comment type="caution">
    <text evidence="9">The sequence shown here is derived from an EMBL/GenBank/DDBJ whole genome shotgun (WGS) entry which is preliminary data.</text>
</comment>
<dbReference type="OrthoDB" id="9766690at2"/>
<keyword evidence="6 8" id="KW-0472">Membrane</keyword>
<keyword evidence="5 8" id="KW-1133">Transmembrane helix</keyword>
<gene>
    <name evidence="9" type="ORF">EWE75_06345</name>
</gene>
<feature type="transmembrane region" description="Helical" evidence="8">
    <location>
        <begin position="152"/>
        <end position="171"/>
    </location>
</feature>
<dbReference type="EMBL" id="SGIS01000007">
    <property type="protein sequence ID" value="RZF65290.1"/>
    <property type="molecule type" value="Genomic_DNA"/>
</dbReference>
<evidence type="ECO:0000313" key="9">
    <source>
        <dbReference type="EMBL" id="RZF65290.1"/>
    </source>
</evidence>
<dbReference type="PANTHER" id="PTHR42865">
    <property type="entry name" value="PROTON/GLUTAMATE-ASPARTATE SYMPORTER"/>
    <property type="match status" value="1"/>
</dbReference>
<name>A0A4Q6XXW9_9SPHN</name>
<dbReference type="InterPro" id="IPR001991">
    <property type="entry name" value="Na-dicarboxylate_symporter"/>
</dbReference>
<dbReference type="Pfam" id="PF00375">
    <property type="entry name" value="SDF"/>
    <property type="match status" value="1"/>
</dbReference>
<feature type="transmembrane region" description="Helical" evidence="8">
    <location>
        <begin position="183"/>
        <end position="210"/>
    </location>
</feature>
<evidence type="ECO:0000256" key="7">
    <source>
        <dbReference type="SAM" id="MobiDB-lite"/>
    </source>
</evidence>
<evidence type="ECO:0000256" key="2">
    <source>
        <dbReference type="ARBA" id="ARBA00022448"/>
    </source>
</evidence>
<dbReference type="GO" id="GO:0005886">
    <property type="term" value="C:plasma membrane"/>
    <property type="evidence" value="ECO:0007669"/>
    <property type="project" value="UniProtKB-SubCell"/>
</dbReference>
<dbReference type="GO" id="GO:0015293">
    <property type="term" value="F:symporter activity"/>
    <property type="evidence" value="ECO:0007669"/>
    <property type="project" value="UniProtKB-KW"/>
</dbReference>
<evidence type="ECO:0000256" key="6">
    <source>
        <dbReference type="ARBA" id="ARBA00023136"/>
    </source>
</evidence>
<keyword evidence="2" id="KW-0813">Transport</keyword>
<sequence>MSQATRILLALVSGLLIGIALVAVDAKLALTITGFTQPVGLAWLHGLQMVIVPLIVGLLVTGVGAAADAARAGKLALRAVLTMVVILWSTTIMSAIVTPLLLDLWPLPASWSAALRQALTGAQPVGAVPTLGAFFETIVPSNVVSAAAGDSFLPLTVFALALAFAITQLAPEPRAMLTRWFQAITDALLIIIGWVLRLAPIGVGALAYGVGARTGAAAFGALLHYIVVVSAIGFVVLLSAYPVAVLFGRVSLFSFARAAAPAQAVAISTQSSLATLPTMLAASESLGAAPAAAGIVLPLAVAIFRATSPAMNLAVALYIAHWLGVPIGPGALAAGVCTAAITTMGSVSLPGTISYIASVAPVAFAMGVPIEALGLLIAVETIPDLFRTVGNVTMDIAITVGLGRAREGGQEPPFVPSEVEGLQRGAGVSTSLDTNG</sequence>
<dbReference type="Gene3D" id="1.10.3860.10">
    <property type="entry name" value="Sodium:dicarboxylate symporter"/>
    <property type="match status" value="1"/>
</dbReference>
<evidence type="ECO:0000313" key="10">
    <source>
        <dbReference type="Proteomes" id="UP000292085"/>
    </source>
</evidence>
<dbReference type="AlphaFoldDB" id="A0A4Q6XXW9"/>
<evidence type="ECO:0000256" key="5">
    <source>
        <dbReference type="ARBA" id="ARBA00022989"/>
    </source>
</evidence>
<reference evidence="9 10" key="1">
    <citation type="submission" date="2019-02" db="EMBL/GenBank/DDBJ databases">
        <authorList>
            <person name="Li Y."/>
        </authorList>
    </citation>
    <scope>NUCLEOTIDE SEQUENCE [LARGE SCALE GENOMIC DNA]</scope>
    <source>
        <strain evidence="9 10">3-7</strain>
    </source>
</reference>
<dbReference type="InterPro" id="IPR036458">
    <property type="entry name" value="Na:dicarbo_symporter_sf"/>
</dbReference>
<evidence type="ECO:0000256" key="8">
    <source>
        <dbReference type="SAM" id="Phobius"/>
    </source>
</evidence>
<keyword evidence="4 8" id="KW-0812">Transmembrane</keyword>
<organism evidence="9 10">
    <name type="scientific">Sphingomonas populi</name>
    <dbReference type="NCBI Taxonomy" id="2484750"/>
    <lineage>
        <taxon>Bacteria</taxon>
        <taxon>Pseudomonadati</taxon>
        <taxon>Pseudomonadota</taxon>
        <taxon>Alphaproteobacteria</taxon>
        <taxon>Sphingomonadales</taxon>
        <taxon>Sphingomonadaceae</taxon>
        <taxon>Sphingomonas</taxon>
    </lineage>
</organism>
<keyword evidence="3" id="KW-1003">Cell membrane</keyword>
<dbReference type="PANTHER" id="PTHR42865:SF7">
    <property type="entry name" value="PROTON_GLUTAMATE-ASPARTATE SYMPORTER"/>
    <property type="match status" value="1"/>
</dbReference>
<feature type="transmembrane region" description="Helical" evidence="8">
    <location>
        <begin position="353"/>
        <end position="379"/>
    </location>
</feature>
<dbReference type="RefSeq" id="WP_130155823.1">
    <property type="nucleotide sequence ID" value="NZ_SGIS01000007.1"/>
</dbReference>
<feature type="region of interest" description="Disordered" evidence="7">
    <location>
        <begin position="407"/>
        <end position="436"/>
    </location>
</feature>
<accession>A0A4Q6XXW9</accession>
<feature type="transmembrane region" description="Helical" evidence="8">
    <location>
        <begin position="79"/>
        <end position="102"/>
    </location>
</feature>
<dbReference type="Proteomes" id="UP000292085">
    <property type="component" value="Unassembled WGS sequence"/>
</dbReference>
<keyword evidence="10" id="KW-1185">Reference proteome</keyword>
<feature type="transmembrane region" description="Helical" evidence="8">
    <location>
        <begin position="42"/>
        <end position="67"/>
    </location>
</feature>